<dbReference type="InterPro" id="IPR050177">
    <property type="entry name" value="Lipid_A_modif_metabolic_enz"/>
</dbReference>
<accession>A0ABU9E5Y8</accession>
<dbReference type="Pfam" id="PF01370">
    <property type="entry name" value="Epimerase"/>
    <property type="match status" value="2"/>
</dbReference>
<dbReference type="RefSeq" id="WP_405286342.1">
    <property type="nucleotide sequence ID" value="NZ_JBBHLI010000002.1"/>
</dbReference>
<sequence length="395" mass="43416">MPASRRTFLQTAAMAGAGLALGAPARAHGHPTREAAPDPGPAPRALRLLILGGTGFIGPHMVRYALERGHEVTIFNRGRSNSDLFPGVETLIGDRNDDVASLAGRSWDVCLDNNAGTGRAPWWVELTGRQLLDSVDRYYFVSTRSTYANVDAVPMTAAQPTLTFETAGVDPAAESLPYGLAKAEAERRVLELYGPGRTGIFRPGLIIGPGDETDRFTYWPVRIEKGGEVLAPSSGTDPIQIIDVRDLVEWMVRMAENEESGIYNCVGPEYPRPISELLYGIRSVTTAETIFTWVDTDFLLERGVRPYSDLPVWRPPQMGAGFARFDLTDEVAKGLTFRPLATTAADTLAFHHSRPQEEQDAVLQRFFTPEEERAVLDAWHARPGASGPRWIGRQE</sequence>
<dbReference type="EMBL" id="JBBHLI010000002">
    <property type="protein sequence ID" value="MEK9500145.1"/>
    <property type="molecule type" value="Genomic_DNA"/>
</dbReference>
<protein>
    <submittedName>
        <fullName evidence="2">NAD-dependent epimerase/dehydratase family protein</fullName>
    </submittedName>
</protein>
<dbReference type="InterPro" id="IPR019546">
    <property type="entry name" value="TAT_signal_bac_arc"/>
</dbReference>
<keyword evidence="3" id="KW-1185">Reference proteome</keyword>
<proteinExistence type="predicted"/>
<name>A0ABU9E5Y8_9BACT</name>
<dbReference type="InterPro" id="IPR006311">
    <property type="entry name" value="TAT_signal"/>
</dbReference>
<comment type="caution">
    <text evidence="2">The sequence shown here is derived from an EMBL/GenBank/DDBJ whole genome shotgun (WGS) entry which is preliminary data.</text>
</comment>
<dbReference type="InterPro" id="IPR001509">
    <property type="entry name" value="Epimerase_deHydtase"/>
</dbReference>
<dbReference type="PANTHER" id="PTHR43245">
    <property type="entry name" value="BIFUNCTIONAL POLYMYXIN RESISTANCE PROTEIN ARNA"/>
    <property type="match status" value="1"/>
</dbReference>
<organism evidence="2 3">
    <name type="scientific">Gaopeijia maritima</name>
    <dbReference type="NCBI Taxonomy" id="3119007"/>
    <lineage>
        <taxon>Bacteria</taxon>
        <taxon>Pseudomonadati</taxon>
        <taxon>Gemmatimonadota</taxon>
        <taxon>Longimicrobiia</taxon>
        <taxon>Gaopeijiales</taxon>
        <taxon>Gaopeijiaceae</taxon>
        <taxon>Gaopeijia</taxon>
    </lineage>
</organism>
<gene>
    <name evidence="2" type="ORF">WI372_04080</name>
</gene>
<dbReference type="SUPFAM" id="SSF51735">
    <property type="entry name" value="NAD(P)-binding Rossmann-fold domains"/>
    <property type="match status" value="1"/>
</dbReference>
<reference evidence="2 3" key="1">
    <citation type="submission" date="2024-02" db="EMBL/GenBank/DDBJ databases">
        <title>A novel Gemmatimonadota bacterium.</title>
        <authorList>
            <person name="Du Z.-J."/>
            <person name="Ye Y.-Q."/>
        </authorList>
    </citation>
    <scope>NUCLEOTIDE SEQUENCE [LARGE SCALE GENOMIC DNA]</scope>
    <source>
        <strain evidence="2 3">DH-20</strain>
    </source>
</reference>
<feature type="domain" description="NAD-dependent epimerase/dehydratase" evidence="1">
    <location>
        <begin position="134"/>
        <end position="265"/>
    </location>
</feature>
<evidence type="ECO:0000313" key="2">
    <source>
        <dbReference type="EMBL" id="MEK9500145.1"/>
    </source>
</evidence>
<dbReference type="PANTHER" id="PTHR43245:SF13">
    <property type="entry name" value="UDP-D-APIOSE_UDP-D-XYLOSE SYNTHASE 2"/>
    <property type="match status" value="1"/>
</dbReference>
<dbReference type="Proteomes" id="UP001484239">
    <property type="component" value="Unassembled WGS sequence"/>
</dbReference>
<feature type="domain" description="NAD-dependent epimerase/dehydratase" evidence="1">
    <location>
        <begin position="49"/>
        <end position="83"/>
    </location>
</feature>
<dbReference type="NCBIfam" id="TIGR01409">
    <property type="entry name" value="TAT_signal_seq"/>
    <property type="match status" value="1"/>
</dbReference>
<dbReference type="InterPro" id="IPR036291">
    <property type="entry name" value="NAD(P)-bd_dom_sf"/>
</dbReference>
<dbReference type="PROSITE" id="PS51318">
    <property type="entry name" value="TAT"/>
    <property type="match status" value="1"/>
</dbReference>
<evidence type="ECO:0000313" key="3">
    <source>
        <dbReference type="Proteomes" id="UP001484239"/>
    </source>
</evidence>
<dbReference type="Gene3D" id="3.40.50.720">
    <property type="entry name" value="NAD(P)-binding Rossmann-like Domain"/>
    <property type="match status" value="1"/>
</dbReference>
<evidence type="ECO:0000259" key="1">
    <source>
        <dbReference type="Pfam" id="PF01370"/>
    </source>
</evidence>